<reference evidence="2 3" key="1">
    <citation type="submission" date="2023-08" db="EMBL/GenBank/DDBJ databases">
        <title>Draft genome sequence of Janthinobacterium lividum.</title>
        <authorList>
            <person name="Chun B.H."/>
            <person name="Lee Y."/>
        </authorList>
    </citation>
    <scope>NUCLEOTIDE SEQUENCE [LARGE SCALE GENOMIC DNA]</scope>
    <source>
        <strain evidence="2 3">AMJK</strain>
    </source>
</reference>
<protein>
    <recommendedName>
        <fullName evidence="4">SMP domain-containing protein</fullName>
    </recommendedName>
</protein>
<dbReference type="RefSeq" id="WP_307779054.1">
    <property type="nucleotide sequence ID" value="NZ_JAVFKP010000002.1"/>
</dbReference>
<feature type="region of interest" description="Disordered" evidence="1">
    <location>
        <begin position="54"/>
        <end position="79"/>
    </location>
</feature>
<gene>
    <name evidence="2" type="ORF">RB624_10330</name>
</gene>
<accession>A0ABU0XRY5</accession>
<keyword evidence="3" id="KW-1185">Reference proteome</keyword>
<proteinExistence type="predicted"/>
<evidence type="ECO:0000313" key="3">
    <source>
        <dbReference type="Proteomes" id="UP001237592"/>
    </source>
</evidence>
<feature type="region of interest" description="Disordered" evidence="1">
    <location>
        <begin position="13"/>
        <end position="32"/>
    </location>
</feature>
<evidence type="ECO:0000256" key="1">
    <source>
        <dbReference type="SAM" id="MobiDB-lite"/>
    </source>
</evidence>
<name>A0ABU0XRY5_9BURK</name>
<organism evidence="2 3">
    <name type="scientific">Janthinobacterium lividum</name>
    <dbReference type="NCBI Taxonomy" id="29581"/>
    <lineage>
        <taxon>Bacteria</taxon>
        <taxon>Pseudomonadati</taxon>
        <taxon>Pseudomonadota</taxon>
        <taxon>Betaproteobacteria</taxon>
        <taxon>Burkholderiales</taxon>
        <taxon>Oxalobacteraceae</taxon>
        <taxon>Janthinobacterium</taxon>
    </lineage>
</organism>
<evidence type="ECO:0000313" key="2">
    <source>
        <dbReference type="EMBL" id="MDQ4626280.1"/>
    </source>
</evidence>
<evidence type="ECO:0008006" key="4">
    <source>
        <dbReference type="Google" id="ProtNLM"/>
    </source>
</evidence>
<dbReference type="Proteomes" id="UP001237592">
    <property type="component" value="Unassembled WGS sequence"/>
</dbReference>
<comment type="caution">
    <text evidence="2">The sequence shown here is derived from an EMBL/GenBank/DDBJ whole genome shotgun (WGS) entry which is preliminary data.</text>
</comment>
<feature type="compositionally biased region" description="Polar residues" evidence="1">
    <location>
        <begin position="17"/>
        <end position="26"/>
    </location>
</feature>
<sequence length="79" mass="7655">MVNKVTAPKIATKASGLLNSSSTGKNTKAAAGSALAQVSPAKVTSAKAATAASQVLRDGRTSAAAKSAAGSTLAQRAKK</sequence>
<feature type="compositionally biased region" description="Low complexity" evidence="1">
    <location>
        <begin position="62"/>
        <end position="79"/>
    </location>
</feature>
<dbReference type="EMBL" id="JAVFKP010000002">
    <property type="protein sequence ID" value="MDQ4626280.1"/>
    <property type="molecule type" value="Genomic_DNA"/>
</dbReference>